<proteinExistence type="predicted"/>
<dbReference type="Proteomes" id="UP001499986">
    <property type="component" value="Unassembled WGS sequence"/>
</dbReference>
<evidence type="ECO:0000256" key="1">
    <source>
        <dbReference type="SAM" id="MobiDB-lite"/>
    </source>
</evidence>
<gene>
    <name evidence="2" type="ORF">GCM10010255_80890</name>
</gene>
<feature type="region of interest" description="Disordered" evidence="1">
    <location>
        <begin position="1"/>
        <end position="23"/>
    </location>
</feature>
<sequence>MRGRGADRGGDVDGAAVVKDDRGVEHADQLREALLQARVGQLEDDGELFSELTRASRDQVTGRSALRGTGVGPENGCERRGC</sequence>
<feature type="compositionally biased region" description="Basic and acidic residues" evidence="1">
    <location>
        <begin position="1"/>
        <end position="11"/>
    </location>
</feature>
<organism evidence="2 3">
    <name type="scientific">Streptomyces coeruleofuscus</name>
    <dbReference type="NCBI Taxonomy" id="66879"/>
    <lineage>
        <taxon>Bacteria</taxon>
        <taxon>Bacillati</taxon>
        <taxon>Actinomycetota</taxon>
        <taxon>Actinomycetes</taxon>
        <taxon>Kitasatosporales</taxon>
        <taxon>Streptomycetaceae</taxon>
        <taxon>Streptomyces</taxon>
    </lineage>
</organism>
<name>A0ABN3JBJ3_9ACTN</name>
<protein>
    <submittedName>
        <fullName evidence="2">Uncharacterized protein</fullName>
    </submittedName>
</protein>
<evidence type="ECO:0000313" key="2">
    <source>
        <dbReference type="EMBL" id="GAA2426401.1"/>
    </source>
</evidence>
<keyword evidence="3" id="KW-1185">Reference proteome</keyword>
<feature type="region of interest" description="Disordered" evidence="1">
    <location>
        <begin position="59"/>
        <end position="82"/>
    </location>
</feature>
<accession>A0ABN3JBJ3</accession>
<evidence type="ECO:0000313" key="3">
    <source>
        <dbReference type="Proteomes" id="UP001499986"/>
    </source>
</evidence>
<reference evidence="2 3" key="1">
    <citation type="journal article" date="2019" name="Int. J. Syst. Evol. Microbiol.">
        <title>The Global Catalogue of Microorganisms (GCM) 10K type strain sequencing project: providing services to taxonomists for standard genome sequencing and annotation.</title>
        <authorList>
            <consortium name="The Broad Institute Genomics Platform"/>
            <consortium name="The Broad Institute Genome Sequencing Center for Infectious Disease"/>
            <person name="Wu L."/>
            <person name="Ma J."/>
        </authorList>
    </citation>
    <scope>NUCLEOTIDE SEQUENCE [LARGE SCALE GENOMIC DNA]</scope>
    <source>
        <strain evidence="2 3">JCM 4358</strain>
    </source>
</reference>
<comment type="caution">
    <text evidence="2">The sequence shown here is derived from an EMBL/GenBank/DDBJ whole genome shotgun (WGS) entry which is preliminary data.</text>
</comment>
<dbReference type="EMBL" id="BAAASE010000017">
    <property type="protein sequence ID" value="GAA2426401.1"/>
    <property type="molecule type" value="Genomic_DNA"/>
</dbReference>